<accession>A0ABV8DUI1</accession>
<dbReference type="Pfam" id="PF00561">
    <property type="entry name" value="Abhydrolase_1"/>
    <property type="match status" value="1"/>
</dbReference>
<dbReference type="GO" id="GO:0016787">
    <property type="term" value="F:hydrolase activity"/>
    <property type="evidence" value="ECO:0007669"/>
    <property type="project" value="UniProtKB-KW"/>
</dbReference>
<evidence type="ECO:0000256" key="1">
    <source>
        <dbReference type="ARBA" id="ARBA00022801"/>
    </source>
</evidence>
<keyword evidence="4" id="KW-1185">Reference proteome</keyword>
<evidence type="ECO:0000259" key="2">
    <source>
        <dbReference type="Pfam" id="PF00561"/>
    </source>
</evidence>
<sequence length="298" mass="31591">MAFPAEPSATVRRGDVELAVFETGAPDGPPVLLVHGWPDTHTLWESVAAELAVEHRVIVFDNRGAGASTAPGNVAGYRLEELAADVRAVLAAVAPGERVHLVGHDWGGVLGWEVAAAPDAASAIASFTCVSGPNLDYLGAYLRGPRTVSRVAGALQQSVASAYTVAFQIPRLPDPALRLLATRWPAFLAFFDGIDPALVTPAPTLARDMVNGMRLYRANIRRRLRAPRPRPVEVPVQLVIASGDRAVRPVVHAEAPNWVRDLHTVRLDGGHWTPLSHPVELAAAAAGFVAKSGPARAS</sequence>
<dbReference type="InterPro" id="IPR000073">
    <property type="entry name" value="AB_hydrolase_1"/>
</dbReference>
<gene>
    <name evidence="3" type="ORF">ACFO0B_17430</name>
</gene>
<dbReference type="EMBL" id="JBHSAX010000014">
    <property type="protein sequence ID" value="MFC3963778.1"/>
    <property type="molecule type" value="Genomic_DNA"/>
</dbReference>
<organism evidence="3 4">
    <name type="scientific">Nocardia jiangsuensis</name>
    <dbReference type="NCBI Taxonomy" id="1691563"/>
    <lineage>
        <taxon>Bacteria</taxon>
        <taxon>Bacillati</taxon>
        <taxon>Actinomycetota</taxon>
        <taxon>Actinomycetes</taxon>
        <taxon>Mycobacteriales</taxon>
        <taxon>Nocardiaceae</taxon>
        <taxon>Nocardia</taxon>
    </lineage>
</organism>
<dbReference type="PANTHER" id="PTHR43329">
    <property type="entry name" value="EPOXIDE HYDROLASE"/>
    <property type="match status" value="1"/>
</dbReference>
<protein>
    <submittedName>
        <fullName evidence="3">Alpha/beta fold hydrolase</fullName>
    </submittedName>
</protein>
<name>A0ABV8DUI1_9NOCA</name>
<comment type="caution">
    <text evidence="3">The sequence shown here is derived from an EMBL/GenBank/DDBJ whole genome shotgun (WGS) entry which is preliminary data.</text>
</comment>
<keyword evidence="1 3" id="KW-0378">Hydrolase</keyword>
<dbReference type="PRINTS" id="PR00412">
    <property type="entry name" value="EPOXHYDRLASE"/>
</dbReference>
<feature type="domain" description="AB hydrolase-1" evidence="2">
    <location>
        <begin position="29"/>
        <end position="278"/>
    </location>
</feature>
<evidence type="ECO:0000313" key="4">
    <source>
        <dbReference type="Proteomes" id="UP001595696"/>
    </source>
</evidence>
<dbReference type="SUPFAM" id="SSF53474">
    <property type="entry name" value="alpha/beta-Hydrolases"/>
    <property type="match status" value="1"/>
</dbReference>
<dbReference type="Proteomes" id="UP001595696">
    <property type="component" value="Unassembled WGS sequence"/>
</dbReference>
<dbReference type="InterPro" id="IPR029058">
    <property type="entry name" value="AB_hydrolase_fold"/>
</dbReference>
<dbReference type="RefSeq" id="WP_378613519.1">
    <property type="nucleotide sequence ID" value="NZ_JBHSAX010000014.1"/>
</dbReference>
<reference evidence="4" key="1">
    <citation type="journal article" date="2019" name="Int. J. Syst. Evol. Microbiol.">
        <title>The Global Catalogue of Microorganisms (GCM) 10K type strain sequencing project: providing services to taxonomists for standard genome sequencing and annotation.</title>
        <authorList>
            <consortium name="The Broad Institute Genomics Platform"/>
            <consortium name="The Broad Institute Genome Sequencing Center for Infectious Disease"/>
            <person name="Wu L."/>
            <person name="Ma J."/>
        </authorList>
    </citation>
    <scope>NUCLEOTIDE SEQUENCE [LARGE SCALE GENOMIC DNA]</scope>
    <source>
        <strain evidence="4">CGMCC 4.7330</strain>
    </source>
</reference>
<evidence type="ECO:0000313" key="3">
    <source>
        <dbReference type="EMBL" id="MFC3963778.1"/>
    </source>
</evidence>
<dbReference type="Gene3D" id="3.40.50.1820">
    <property type="entry name" value="alpha/beta hydrolase"/>
    <property type="match status" value="1"/>
</dbReference>
<proteinExistence type="predicted"/>
<dbReference type="InterPro" id="IPR000639">
    <property type="entry name" value="Epox_hydrolase-like"/>
</dbReference>